<dbReference type="InterPro" id="IPR017927">
    <property type="entry name" value="FAD-bd_FR_type"/>
</dbReference>
<evidence type="ECO:0000313" key="15">
    <source>
        <dbReference type="Proteomes" id="UP000663828"/>
    </source>
</evidence>
<organism evidence="14 15">
    <name type="scientific">Adineta ricciae</name>
    <name type="common">Rotifer</name>
    <dbReference type="NCBI Taxonomy" id="249248"/>
    <lineage>
        <taxon>Eukaryota</taxon>
        <taxon>Metazoa</taxon>
        <taxon>Spiralia</taxon>
        <taxon>Gnathifera</taxon>
        <taxon>Rotifera</taxon>
        <taxon>Eurotatoria</taxon>
        <taxon>Bdelloidea</taxon>
        <taxon>Adinetida</taxon>
        <taxon>Adinetidae</taxon>
        <taxon>Adineta</taxon>
    </lineage>
</organism>
<keyword evidence="2" id="KW-0285">Flavoprotein</keyword>
<dbReference type="SFLD" id="SFLDG01168">
    <property type="entry name" value="Ferric_reductase_subgroup_(FRE"/>
    <property type="match status" value="1"/>
</dbReference>
<dbReference type="PANTHER" id="PTHR11972">
    <property type="entry name" value="NADPH OXIDASE"/>
    <property type="match status" value="1"/>
</dbReference>
<dbReference type="InterPro" id="IPR013130">
    <property type="entry name" value="Fe3_Rdtase_TM_dom"/>
</dbReference>
<evidence type="ECO:0000259" key="13">
    <source>
        <dbReference type="PROSITE" id="PS51384"/>
    </source>
</evidence>
<feature type="transmembrane region" description="Helical" evidence="11">
    <location>
        <begin position="397"/>
        <end position="421"/>
    </location>
</feature>
<feature type="domain" description="EF-hand" evidence="12">
    <location>
        <begin position="152"/>
        <end position="187"/>
    </location>
</feature>
<evidence type="ECO:0000259" key="12">
    <source>
        <dbReference type="PROSITE" id="PS50222"/>
    </source>
</evidence>
<keyword evidence="9 11" id="KW-0472">Membrane</keyword>
<sequence>MDPTPNELRHASNRSNNGLRTDSNRSNNGTRGALRNFGSALRARLSAAPALSRIVSGKSTLSAPSDRAITRLFNDLFHEPISDQHQRYFRKYFGSDISTKTFNIKEFGRMFQMKDMLSQRLLTVFNLQSSAQANQILGSDIIRIARVLWSSPTSVKALILFKLFDEDHDNYVTIDEIRSFYEKYSSEFNFFKDDDHHKEVINIFLRGLFPINDEDVQQETLTFDEFYSTLRHNPDVFKSLYLISIPDQDKEEEKEFTFFQRWWLYIKNNSNRLAFLAIYILIQIALIIYVCIYRTIIIQNTSVWRVIARVGGMLVNFNFVVAVILMLKQLMTFIRKIDFLRSIVPVDDHIDAHRLVGGMMFVSSMVHAFGHTVHFATHTDEQTWAQSMFTTAAGIGWVGQAATITGDILFVFMIIMFVCALQCIRQRTGFYRLFQYTHLLFWPIFILIVIHAPDFWKWAIGPMILFVLEKIYLLKRYSTKYGRTRLKSIRIEDKNVLTLIIERPERLEFRTGSYINVCLPSITKIEWHPFTISSAPERKDTIRLNIMKKKNWTRKVYEHFDKRISLTTYPNQLTDIAVVTNNEQTVDTVRELVFEAKDPDATIWVEGPFSTCTSYIFDHEHVVLIGAGIGVTPSISALDSLIQRLQKERCVCPNCSTLSYNHERLNSQKLKKIDFVWINREIGNFSWFLDILSEFEAEQERYLSTLTTTSSSGQQEPKRYLDFHLYCTSLRKNERAMLDQLPYDLVANMYAAMQRRDMYTKLKAPTHVGRPPWKLLFSKFKAEQKSTAVFFTGNTMMAGEIKQHCDELGFAFQHEPGF</sequence>
<feature type="domain" description="FAD-binding FR-type" evidence="13">
    <location>
        <begin position="479"/>
        <end position="615"/>
    </location>
</feature>
<reference evidence="14" key="1">
    <citation type="submission" date="2021-02" db="EMBL/GenBank/DDBJ databases">
        <authorList>
            <person name="Nowell W R."/>
        </authorList>
    </citation>
    <scope>NUCLEOTIDE SEQUENCE</scope>
</reference>
<dbReference type="PROSITE" id="PS50222">
    <property type="entry name" value="EF_HAND_2"/>
    <property type="match status" value="1"/>
</dbReference>
<evidence type="ECO:0000256" key="11">
    <source>
        <dbReference type="SAM" id="Phobius"/>
    </source>
</evidence>
<feature type="transmembrane region" description="Helical" evidence="11">
    <location>
        <begin position="273"/>
        <end position="297"/>
    </location>
</feature>
<feature type="transmembrane region" description="Helical" evidence="11">
    <location>
        <begin position="355"/>
        <end position="377"/>
    </location>
</feature>
<gene>
    <name evidence="14" type="ORF">XAT740_LOCUS16299</name>
</gene>
<dbReference type="EMBL" id="CAJNOR010001035">
    <property type="protein sequence ID" value="CAF1061289.1"/>
    <property type="molecule type" value="Genomic_DNA"/>
</dbReference>
<evidence type="ECO:0000256" key="7">
    <source>
        <dbReference type="ARBA" id="ARBA00022989"/>
    </source>
</evidence>
<dbReference type="GO" id="GO:0016175">
    <property type="term" value="F:superoxide-generating NAD(P)H oxidase activity"/>
    <property type="evidence" value="ECO:0007669"/>
    <property type="project" value="TreeGrafter"/>
</dbReference>
<dbReference type="SUPFAM" id="SSF52343">
    <property type="entry name" value="Ferredoxin reductase-like, C-terminal NADP-linked domain"/>
    <property type="match status" value="1"/>
</dbReference>
<dbReference type="InterPro" id="IPR018247">
    <property type="entry name" value="EF_Hand_1_Ca_BS"/>
</dbReference>
<keyword evidence="3 11" id="KW-0812">Transmembrane</keyword>
<keyword evidence="15" id="KW-1185">Reference proteome</keyword>
<dbReference type="Gene3D" id="1.10.238.10">
    <property type="entry name" value="EF-hand"/>
    <property type="match status" value="1"/>
</dbReference>
<dbReference type="GO" id="GO:0006952">
    <property type="term" value="P:defense response"/>
    <property type="evidence" value="ECO:0007669"/>
    <property type="project" value="TreeGrafter"/>
</dbReference>
<protein>
    <submittedName>
        <fullName evidence="14">Uncharacterized protein</fullName>
    </submittedName>
</protein>
<comment type="caution">
    <text evidence="14">The sequence shown here is derived from an EMBL/GenBank/DDBJ whole genome shotgun (WGS) entry which is preliminary data.</text>
</comment>
<evidence type="ECO:0000256" key="10">
    <source>
        <dbReference type="SAM" id="MobiDB-lite"/>
    </source>
</evidence>
<dbReference type="InterPro" id="IPR011992">
    <property type="entry name" value="EF-hand-dom_pair"/>
</dbReference>
<evidence type="ECO:0000313" key="14">
    <source>
        <dbReference type="EMBL" id="CAF1061289.1"/>
    </source>
</evidence>
<evidence type="ECO:0000256" key="9">
    <source>
        <dbReference type="ARBA" id="ARBA00023136"/>
    </source>
</evidence>
<evidence type="ECO:0000256" key="5">
    <source>
        <dbReference type="ARBA" id="ARBA00022837"/>
    </source>
</evidence>
<feature type="region of interest" description="Disordered" evidence="10">
    <location>
        <begin position="1"/>
        <end position="33"/>
    </location>
</feature>
<dbReference type="InterPro" id="IPR050369">
    <property type="entry name" value="RBOH/FRE"/>
</dbReference>
<keyword evidence="6" id="KW-0521">NADP</keyword>
<keyword evidence="5" id="KW-0106">Calcium</keyword>
<feature type="transmembrane region" description="Helical" evidence="11">
    <location>
        <begin position="303"/>
        <end position="327"/>
    </location>
</feature>
<dbReference type="CDD" id="cd06186">
    <property type="entry name" value="NOX_Duox_like_FAD_NADP"/>
    <property type="match status" value="1"/>
</dbReference>
<dbReference type="Proteomes" id="UP000663828">
    <property type="component" value="Unassembled WGS sequence"/>
</dbReference>
<dbReference type="Pfam" id="PF08022">
    <property type="entry name" value="FAD_binding_8"/>
    <property type="match status" value="1"/>
</dbReference>
<dbReference type="Gene3D" id="3.40.50.80">
    <property type="entry name" value="Nucleotide-binding domain of ferredoxin-NADP reductase (FNR) module"/>
    <property type="match status" value="1"/>
</dbReference>
<evidence type="ECO:0000256" key="2">
    <source>
        <dbReference type="ARBA" id="ARBA00022630"/>
    </source>
</evidence>
<dbReference type="SFLD" id="SFLDG01169">
    <property type="entry name" value="NADPH_oxidase_subgroup_(NOX)"/>
    <property type="match status" value="1"/>
</dbReference>
<dbReference type="Pfam" id="PF01794">
    <property type="entry name" value="Ferric_reduct"/>
    <property type="match status" value="1"/>
</dbReference>
<dbReference type="InterPro" id="IPR013112">
    <property type="entry name" value="FAD-bd_8"/>
</dbReference>
<evidence type="ECO:0000256" key="4">
    <source>
        <dbReference type="ARBA" id="ARBA00022827"/>
    </source>
</evidence>
<dbReference type="Pfam" id="PF08030">
    <property type="entry name" value="NAD_binding_6"/>
    <property type="match status" value="1"/>
</dbReference>
<evidence type="ECO:0000256" key="6">
    <source>
        <dbReference type="ARBA" id="ARBA00022857"/>
    </source>
</evidence>
<feature type="transmembrane region" description="Helical" evidence="11">
    <location>
        <begin position="433"/>
        <end position="452"/>
    </location>
</feature>
<dbReference type="GO" id="GO:0005509">
    <property type="term" value="F:calcium ion binding"/>
    <property type="evidence" value="ECO:0007669"/>
    <property type="project" value="InterPro"/>
</dbReference>
<dbReference type="Gene3D" id="2.40.30.10">
    <property type="entry name" value="Translation factors"/>
    <property type="match status" value="1"/>
</dbReference>
<keyword evidence="7 11" id="KW-1133">Transmembrane helix</keyword>
<comment type="subcellular location">
    <subcellularLocation>
        <location evidence="1">Membrane</location>
        <topology evidence="1">Multi-pass membrane protein</topology>
    </subcellularLocation>
</comment>
<name>A0A814L7K3_ADIRI</name>
<accession>A0A814L7K3</accession>
<proteinExistence type="predicted"/>
<dbReference type="GO" id="GO:0043020">
    <property type="term" value="C:NADPH oxidase complex"/>
    <property type="evidence" value="ECO:0007669"/>
    <property type="project" value="TreeGrafter"/>
</dbReference>
<dbReference type="SUPFAM" id="SSF63380">
    <property type="entry name" value="Riboflavin synthase domain-like"/>
    <property type="match status" value="1"/>
</dbReference>
<dbReference type="PROSITE" id="PS51384">
    <property type="entry name" value="FAD_FR"/>
    <property type="match status" value="1"/>
</dbReference>
<dbReference type="GO" id="GO:0042554">
    <property type="term" value="P:superoxide anion generation"/>
    <property type="evidence" value="ECO:0007669"/>
    <property type="project" value="TreeGrafter"/>
</dbReference>
<dbReference type="InterPro" id="IPR013121">
    <property type="entry name" value="Fe_red_NAD-bd_6"/>
</dbReference>
<dbReference type="PANTHER" id="PTHR11972:SF58">
    <property type="entry name" value="NADPH OXIDASE 5"/>
    <property type="match status" value="1"/>
</dbReference>
<evidence type="ECO:0000256" key="1">
    <source>
        <dbReference type="ARBA" id="ARBA00004141"/>
    </source>
</evidence>
<keyword evidence="8" id="KW-0560">Oxidoreductase</keyword>
<dbReference type="PROSITE" id="PS00018">
    <property type="entry name" value="EF_HAND_1"/>
    <property type="match status" value="1"/>
</dbReference>
<keyword evidence="4" id="KW-0274">FAD</keyword>
<dbReference type="InterPro" id="IPR039261">
    <property type="entry name" value="FNR_nucleotide-bd"/>
</dbReference>
<evidence type="ECO:0000256" key="3">
    <source>
        <dbReference type="ARBA" id="ARBA00022692"/>
    </source>
</evidence>
<evidence type="ECO:0000256" key="8">
    <source>
        <dbReference type="ARBA" id="ARBA00023002"/>
    </source>
</evidence>
<dbReference type="InterPro" id="IPR002048">
    <property type="entry name" value="EF_hand_dom"/>
</dbReference>
<dbReference type="SUPFAM" id="SSF47473">
    <property type="entry name" value="EF-hand"/>
    <property type="match status" value="1"/>
</dbReference>
<feature type="compositionally biased region" description="Polar residues" evidence="10">
    <location>
        <begin position="13"/>
        <end position="30"/>
    </location>
</feature>
<dbReference type="InterPro" id="IPR017938">
    <property type="entry name" value="Riboflavin_synthase-like_b-brl"/>
</dbReference>
<dbReference type="AlphaFoldDB" id="A0A814L7K3"/>